<protein>
    <submittedName>
        <fullName evidence="2">Uncharacterized protein</fullName>
    </submittedName>
</protein>
<comment type="caution">
    <text evidence="2">The sequence shown here is derived from an EMBL/GenBank/DDBJ whole genome shotgun (WGS) entry which is preliminary data.</text>
</comment>
<keyword evidence="1" id="KW-0732">Signal</keyword>
<gene>
    <name evidence="2" type="ORF">AZE42_08909</name>
</gene>
<organism evidence="2 3">
    <name type="scientific">Rhizopogon vesiculosus</name>
    <dbReference type="NCBI Taxonomy" id="180088"/>
    <lineage>
        <taxon>Eukaryota</taxon>
        <taxon>Fungi</taxon>
        <taxon>Dikarya</taxon>
        <taxon>Basidiomycota</taxon>
        <taxon>Agaricomycotina</taxon>
        <taxon>Agaricomycetes</taxon>
        <taxon>Agaricomycetidae</taxon>
        <taxon>Boletales</taxon>
        <taxon>Suillineae</taxon>
        <taxon>Rhizopogonaceae</taxon>
        <taxon>Rhizopogon</taxon>
    </lineage>
</organism>
<feature type="chain" id="PRO_5012408015" evidence="1">
    <location>
        <begin position="23"/>
        <end position="38"/>
    </location>
</feature>
<dbReference type="Proteomes" id="UP000183567">
    <property type="component" value="Unassembled WGS sequence"/>
</dbReference>
<dbReference type="AlphaFoldDB" id="A0A1J8PGW2"/>
<evidence type="ECO:0000313" key="2">
    <source>
        <dbReference type="EMBL" id="OJA08229.1"/>
    </source>
</evidence>
<reference evidence="2 3" key="1">
    <citation type="submission" date="2016-03" db="EMBL/GenBank/DDBJ databases">
        <title>Comparative genomics of the ectomycorrhizal sister species Rhizopogon vinicolor and Rhizopogon vesiculosus (Basidiomycota: Boletales) reveals a divergence of the mating type B locus.</title>
        <authorList>
            <person name="Mujic A.B."/>
            <person name="Kuo A."/>
            <person name="Tritt A."/>
            <person name="Lipzen A."/>
            <person name="Chen C."/>
            <person name="Johnson J."/>
            <person name="Sharma A."/>
            <person name="Barry K."/>
            <person name="Grigoriev I.V."/>
            <person name="Spatafora J.W."/>
        </authorList>
    </citation>
    <scope>NUCLEOTIDE SEQUENCE [LARGE SCALE GENOMIC DNA]</scope>
    <source>
        <strain evidence="2 3">AM-OR11-056</strain>
    </source>
</reference>
<dbReference type="EMBL" id="LVVM01006359">
    <property type="protein sequence ID" value="OJA08229.1"/>
    <property type="molecule type" value="Genomic_DNA"/>
</dbReference>
<accession>A0A1J8PGW2</accession>
<feature type="signal peptide" evidence="1">
    <location>
        <begin position="1"/>
        <end position="22"/>
    </location>
</feature>
<evidence type="ECO:0000256" key="1">
    <source>
        <dbReference type="SAM" id="SignalP"/>
    </source>
</evidence>
<proteinExistence type="predicted"/>
<name>A0A1J8PGW2_9AGAM</name>
<evidence type="ECO:0000313" key="3">
    <source>
        <dbReference type="Proteomes" id="UP000183567"/>
    </source>
</evidence>
<sequence>MFARLSTALLFVLLGTVALVAASPDPEPKKHHHHPPEE</sequence>
<keyword evidence="3" id="KW-1185">Reference proteome</keyword>